<sequence>MFTFFVYLITLNLFISRYYCRRLGTKGAQLPALSDQVSVTQPVETEVPQCNKRNLEVRERVETVNDSAGRSKPPPSMKKRRTTKRR</sequence>
<dbReference type="Proteomes" id="UP000008281">
    <property type="component" value="Unassembled WGS sequence"/>
</dbReference>
<dbReference type="RefSeq" id="XP_003099885.2">
    <property type="nucleotide sequence ID" value="XM_003099837.2"/>
</dbReference>
<gene>
    <name evidence="3" type="ORF">CRE_24553</name>
</gene>
<dbReference type="HOGENOM" id="CLU_2500058_0_0_1"/>
<protein>
    <submittedName>
        <fullName evidence="3">Uncharacterized protein</fullName>
    </submittedName>
</protein>
<dbReference type="KEGG" id="crq:GCK72_007106"/>
<keyword evidence="2" id="KW-0732">Signal</keyword>
<feature type="region of interest" description="Disordered" evidence="1">
    <location>
        <begin position="52"/>
        <end position="86"/>
    </location>
</feature>
<keyword evidence="4" id="KW-1185">Reference proteome</keyword>
<dbReference type="GeneID" id="9826174"/>
<feature type="compositionally biased region" description="Basic and acidic residues" evidence="1">
    <location>
        <begin position="53"/>
        <end position="63"/>
    </location>
</feature>
<evidence type="ECO:0000313" key="3">
    <source>
        <dbReference type="EMBL" id="EFP10105.1"/>
    </source>
</evidence>
<feature type="signal peptide" evidence="2">
    <location>
        <begin position="1"/>
        <end position="20"/>
    </location>
</feature>
<accession>E3MVD1</accession>
<feature type="compositionally biased region" description="Basic residues" evidence="1">
    <location>
        <begin position="77"/>
        <end position="86"/>
    </location>
</feature>
<reference evidence="3" key="1">
    <citation type="submission" date="2007-07" db="EMBL/GenBank/DDBJ databases">
        <title>PCAP assembly of the Caenorhabditis remanei genome.</title>
        <authorList>
            <consortium name="The Caenorhabditis remanei Sequencing Consortium"/>
            <person name="Wilson R.K."/>
        </authorList>
    </citation>
    <scope>NUCLEOTIDE SEQUENCE [LARGE SCALE GENOMIC DNA]</scope>
    <source>
        <strain evidence="3">PB4641</strain>
    </source>
</reference>
<evidence type="ECO:0000256" key="2">
    <source>
        <dbReference type="SAM" id="SignalP"/>
    </source>
</evidence>
<dbReference type="AlphaFoldDB" id="E3MVD1"/>
<name>E3MVD1_CAERE</name>
<evidence type="ECO:0000256" key="1">
    <source>
        <dbReference type="SAM" id="MobiDB-lite"/>
    </source>
</evidence>
<evidence type="ECO:0000313" key="4">
    <source>
        <dbReference type="Proteomes" id="UP000008281"/>
    </source>
</evidence>
<organism evidence="4">
    <name type="scientific">Caenorhabditis remanei</name>
    <name type="common">Caenorhabditis vulgaris</name>
    <dbReference type="NCBI Taxonomy" id="31234"/>
    <lineage>
        <taxon>Eukaryota</taxon>
        <taxon>Metazoa</taxon>
        <taxon>Ecdysozoa</taxon>
        <taxon>Nematoda</taxon>
        <taxon>Chromadorea</taxon>
        <taxon>Rhabditida</taxon>
        <taxon>Rhabditina</taxon>
        <taxon>Rhabditomorpha</taxon>
        <taxon>Rhabditoidea</taxon>
        <taxon>Rhabditidae</taxon>
        <taxon>Peloderinae</taxon>
        <taxon>Caenorhabditis</taxon>
    </lineage>
</organism>
<proteinExistence type="predicted"/>
<dbReference type="EMBL" id="DS268482">
    <property type="protein sequence ID" value="EFP10105.1"/>
    <property type="molecule type" value="Genomic_DNA"/>
</dbReference>
<dbReference type="CTD" id="9826174"/>
<feature type="chain" id="PRO_5015089969" evidence="2">
    <location>
        <begin position="21"/>
        <end position="86"/>
    </location>
</feature>